<proteinExistence type="predicted"/>
<dbReference type="InterPro" id="IPR005625">
    <property type="entry name" value="PepSY-ass_TM"/>
</dbReference>
<dbReference type="PANTHER" id="PTHR34219:SF3">
    <property type="entry name" value="BLL7967 PROTEIN"/>
    <property type="match status" value="1"/>
</dbReference>
<keyword evidence="1" id="KW-1133">Transmembrane helix</keyword>
<evidence type="ECO:0000313" key="2">
    <source>
        <dbReference type="EMBL" id="SIS75087.1"/>
    </source>
</evidence>
<dbReference type="Proteomes" id="UP000185728">
    <property type="component" value="Unassembled WGS sequence"/>
</dbReference>
<dbReference type="RefSeq" id="WP_076455529.1">
    <property type="nucleotide sequence ID" value="NZ_FTOB01000003.1"/>
</dbReference>
<accession>A0ABY1KY57</accession>
<dbReference type="Pfam" id="PF03929">
    <property type="entry name" value="PepSY_TM"/>
    <property type="match status" value="1"/>
</dbReference>
<feature type="transmembrane region" description="Helical" evidence="1">
    <location>
        <begin position="343"/>
        <end position="364"/>
    </location>
</feature>
<feature type="transmembrane region" description="Helical" evidence="1">
    <location>
        <begin position="12"/>
        <end position="37"/>
    </location>
</feature>
<organism evidence="2 3">
    <name type="scientific">Zobellia uliginosa</name>
    <dbReference type="NCBI Taxonomy" id="143224"/>
    <lineage>
        <taxon>Bacteria</taxon>
        <taxon>Pseudomonadati</taxon>
        <taxon>Bacteroidota</taxon>
        <taxon>Flavobacteriia</taxon>
        <taxon>Flavobacteriales</taxon>
        <taxon>Flavobacteriaceae</taxon>
        <taxon>Zobellia</taxon>
    </lineage>
</organism>
<sequence>MQKYSLGKFINDVHLWLGLASGIVLFLVCLSGTLLVFEDEIKSFFTDDFVVETTEGQKMSIELLSDKLKGEGDITAVTLPATAWEPYLFSIKTDPKQRRGATYYVNPYTGEYQKELKSSLDGFFMTMFRLHRWLLLDIEIGRPIVGIATIIFLILSISGIILWFPKRLKWKNFKPGFKIKFSANWKRINHDLHNTLGFYACIFLVIMCLTGLCWSFQWYRDAGSAVLGAKIFGNRGGSPKVNSSLPKNAKVLSVAEILEVVNAELAYEGQIRLSLPKTETEVYTITKNDASGLSPAITDKLVLDRDGRILKKEIFNEKPLNVQVAALIRPLHLGDIYGSFSKALYFLACLIATSLPITGTLIWWNKLQKKRKRKKGKALRLETV</sequence>
<dbReference type="PANTHER" id="PTHR34219">
    <property type="entry name" value="IRON-REGULATED INNER MEMBRANE PROTEIN-RELATED"/>
    <property type="match status" value="1"/>
</dbReference>
<name>A0ABY1KY57_9FLAO</name>
<feature type="transmembrane region" description="Helical" evidence="1">
    <location>
        <begin position="196"/>
        <end position="219"/>
    </location>
</feature>
<dbReference type="EMBL" id="FTOB01000003">
    <property type="protein sequence ID" value="SIS75087.1"/>
    <property type="molecule type" value="Genomic_DNA"/>
</dbReference>
<evidence type="ECO:0000256" key="1">
    <source>
        <dbReference type="SAM" id="Phobius"/>
    </source>
</evidence>
<keyword evidence="1" id="KW-0812">Transmembrane</keyword>
<gene>
    <name evidence="2" type="ORF">SAMN05421766_103817</name>
</gene>
<keyword evidence="1" id="KW-0472">Membrane</keyword>
<keyword evidence="3" id="KW-1185">Reference proteome</keyword>
<evidence type="ECO:0000313" key="3">
    <source>
        <dbReference type="Proteomes" id="UP000185728"/>
    </source>
</evidence>
<feature type="transmembrane region" description="Helical" evidence="1">
    <location>
        <begin position="144"/>
        <end position="164"/>
    </location>
</feature>
<comment type="caution">
    <text evidence="2">The sequence shown here is derived from an EMBL/GenBank/DDBJ whole genome shotgun (WGS) entry which is preliminary data.</text>
</comment>
<reference evidence="2 3" key="1">
    <citation type="submission" date="2017-01" db="EMBL/GenBank/DDBJ databases">
        <authorList>
            <person name="Varghese N."/>
            <person name="Submissions S."/>
        </authorList>
    </citation>
    <scope>NUCLEOTIDE SEQUENCE [LARGE SCALE GENOMIC DNA]</scope>
    <source>
        <strain evidence="2 3">DSM 2061</strain>
    </source>
</reference>
<protein>
    <submittedName>
        <fullName evidence="2">Uncharacterized iron-regulated membrane protein</fullName>
    </submittedName>
</protein>